<dbReference type="PANTHER" id="PTHR33090">
    <property type="entry name" value="DUF3774 DOMAIN PROTEIN-RELATED"/>
    <property type="match status" value="1"/>
</dbReference>
<protein>
    <recommendedName>
        <fullName evidence="4">Wound-responsive family protein</fullName>
    </recommendedName>
</protein>
<evidence type="ECO:0000313" key="2">
    <source>
        <dbReference type="EMBL" id="KAL2331748.1"/>
    </source>
</evidence>
<dbReference type="Proteomes" id="UP001603857">
    <property type="component" value="Unassembled WGS sequence"/>
</dbReference>
<keyword evidence="1" id="KW-0732">Signal</keyword>
<dbReference type="EMBL" id="JBGMDY010000006">
    <property type="protein sequence ID" value="KAL2331748.1"/>
    <property type="molecule type" value="Genomic_DNA"/>
</dbReference>
<proteinExistence type="predicted"/>
<reference evidence="2 3" key="1">
    <citation type="submission" date="2024-08" db="EMBL/GenBank/DDBJ databases">
        <title>Insights into the chromosomal genome structure of Flemingia macrophylla.</title>
        <authorList>
            <person name="Ding Y."/>
            <person name="Zhao Y."/>
            <person name="Bi W."/>
            <person name="Wu M."/>
            <person name="Zhao G."/>
            <person name="Gong Y."/>
            <person name="Li W."/>
            <person name="Zhang P."/>
        </authorList>
    </citation>
    <scope>NUCLEOTIDE SEQUENCE [LARGE SCALE GENOMIC DNA]</scope>
    <source>
        <strain evidence="2">DYQJB</strain>
        <tissue evidence="2">Leaf</tissue>
    </source>
</reference>
<organism evidence="2 3">
    <name type="scientific">Flemingia macrophylla</name>
    <dbReference type="NCBI Taxonomy" id="520843"/>
    <lineage>
        <taxon>Eukaryota</taxon>
        <taxon>Viridiplantae</taxon>
        <taxon>Streptophyta</taxon>
        <taxon>Embryophyta</taxon>
        <taxon>Tracheophyta</taxon>
        <taxon>Spermatophyta</taxon>
        <taxon>Magnoliopsida</taxon>
        <taxon>eudicotyledons</taxon>
        <taxon>Gunneridae</taxon>
        <taxon>Pentapetalae</taxon>
        <taxon>rosids</taxon>
        <taxon>fabids</taxon>
        <taxon>Fabales</taxon>
        <taxon>Fabaceae</taxon>
        <taxon>Papilionoideae</taxon>
        <taxon>50 kb inversion clade</taxon>
        <taxon>NPAAA clade</taxon>
        <taxon>indigoferoid/millettioid clade</taxon>
        <taxon>Phaseoleae</taxon>
        <taxon>Flemingia</taxon>
    </lineage>
</organism>
<name>A0ABD1M7I2_9FABA</name>
<keyword evidence="3" id="KW-1185">Reference proteome</keyword>
<accession>A0ABD1M7I2</accession>
<dbReference type="AlphaFoldDB" id="A0ABD1M7I2"/>
<comment type="caution">
    <text evidence="2">The sequence shown here is derived from an EMBL/GenBank/DDBJ whole genome shotgun (WGS) entry which is preliminary data.</text>
</comment>
<evidence type="ECO:0000313" key="3">
    <source>
        <dbReference type="Proteomes" id="UP001603857"/>
    </source>
</evidence>
<feature type="signal peptide" evidence="1">
    <location>
        <begin position="1"/>
        <end position="20"/>
    </location>
</feature>
<gene>
    <name evidence="2" type="ORF">Fmac_019329</name>
</gene>
<sequence length="88" mass="9728">MSSATSKAWIVAVSVGAVEALKDQLGVCRWNYALRCTHQHLKNQVRPFFQAKNVSSSAAGTKLKGEEKARQAQESFRTVVYLSCWGPN</sequence>
<evidence type="ECO:0000256" key="1">
    <source>
        <dbReference type="SAM" id="SignalP"/>
    </source>
</evidence>
<feature type="chain" id="PRO_5044835405" description="Wound-responsive family protein" evidence="1">
    <location>
        <begin position="21"/>
        <end position="88"/>
    </location>
</feature>
<evidence type="ECO:0008006" key="4">
    <source>
        <dbReference type="Google" id="ProtNLM"/>
    </source>
</evidence>
<dbReference type="Pfam" id="PF12609">
    <property type="entry name" value="DUF3774"/>
    <property type="match status" value="1"/>
</dbReference>
<dbReference type="InterPro" id="IPR022251">
    <property type="entry name" value="DUF3774_wound-induced"/>
</dbReference>